<sequence>MTGLGRSALWAFCFFLITAVVSAAGVSQAAVSKIGKVTLTRDTLWKGEILIAGDVHVPEGITLTIAPGTSVRFKKLKSLDQNLFGTESPYYEQAEIIVTGKLIAKGTAEKPIIFTSAEAKPQTGDWSALNFLGSRGNVIENCRIDYAYNGIHAHGAEVLIKDNVLRKCAVAISVKREDDAKGTPGFGISADITVTGNLIEDNKGGINVRISRAAITHNTIRNNKFFGIWIKGACPGEISRNEITANQKGIFFYKADIISILNNNIYDNSDYNLAVADEQQKDVQAAGNWFGFTDRTKIGDLVFDGKADPGVARIIVEPFLMEPVKNAGR</sequence>
<dbReference type="Pfam" id="PF05048">
    <property type="entry name" value="NosD"/>
    <property type="match status" value="1"/>
</dbReference>
<evidence type="ECO:0000313" key="4">
    <source>
        <dbReference type="Proteomes" id="UP000784128"/>
    </source>
</evidence>
<dbReference type="Proteomes" id="UP000784128">
    <property type="component" value="Unassembled WGS sequence"/>
</dbReference>
<dbReference type="RefSeq" id="WP_214299585.1">
    <property type="nucleotide sequence ID" value="NZ_JAHDYS010000010.1"/>
</dbReference>
<comment type="caution">
    <text evidence="3">The sequence shown here is derived from an EMBL/GenBank/DDBJ whole genome shotgun (WGS) entry which is preliminary data.</text>
</comment>
<gene>
    <name evidence="3" type="ORF">KJB30_12015</name>
</gene>
<dbReference type="EMBL" id="JAHDYS010000010">
    <property type="protein sequence ID" value="MBT1072516.1"/>
    <property type="molecule type" value="Genomic_DNA"/>
</dbReference>
<evidence type="ECO:0000259" key="2">
    <source>
        <dbReference type="SMART" id="SM00722"/>
    </source>
</evidence>
<name>A0ABS5UA48_9BACT</name>
<evidence type="ECO:0000256" key="1">
    <source>
        <dbReference type="SAM" id="SignalP"/>
    </source>
</evidence>
<evidence type="ECO:0000313" key="3">
    <source>
        <dbReference type="EMBL" id="MBT1072516.1"/>
    </source>
</evidence>
<reference evidence="3 4" key="1">
    <citation type="submission" date="2021-05" db="EMBL/GenBank/DDBJ databases">
        <title>The draft genome of Geobacter chapellei DSM 13688.</title>
        <authorList>
            <person name="Xu Z."/>
            <person name="Masuda Y."/>
            <person name="Itoh H."/>
            <person name="Senoo K."/>
        </authorList>
    </citation>
    <scope>NUCLEOTIDE SEQUENCE [LARGE SCALE GENOMIC DNA]</scope>
    <source>
        <strain evidence="3 4">DSM 13688</strain>
    </source>
</reference>
<dbReference type="InterPro" id="IPR006626">
    <property type="entry name" value="PbH1"/>
</dbReference>
<dbReference type="InterPro" id="IPR006633">
    <property type="entry name" value="Carb-bd_sugar_hydrolysis-dom"/>
</dbReference>
<feature type="domain" description="Carbohydrate-binding/sugar hydrolysis" evidence="2">
    <location>
        <begin position="133"/>
        <end position="253"/>
    </location>
</feature>
<dbReference type="SUPFAM" id="SSF51126">
    <property type="entry name" value="Pectin lyase-like"/>
    <property type="match status" value="1"/>
</dbReference>
<dbReference type="SMART" id="SM00710">
    <property type="entry name" value="PbH1"/>
    <property type="match status" value="6"/>
</dbReference>
<proteinExistence type="predicted"/>
<dbReference type="InterPro" id="IPR011050">
    <property type="entry name" value="Pectin_lyase_fold/virulence"/>
</dbReference>
<feature type="signal peptide" evidence="1">
    <location>
        <begin position="1"/>
        <end position="23"/>
    </location>
</feature>
<dbReference type="InterPro" id="IPR012334">
    <property type="entry name" value="Pectin_lyas_fold"/>
</dbReference>
<dbReference type="Gene3D" id="2.160.20.10">
    <property type="entry name" value="Single-stranded right-handed beta-helix, Pectin lyase-like"/>
    <property type="match status" value="1"/>
</dbReference>
<protein>
    <submittedName>
        <fullName evidence="3">Right-handed parallel beta-helix repeat-containing protein</fullName>
    </submittedName>
</protein>
<feature type="chain" id="PRO_5046150438" evidence="1">
    <location>
        <begin position="24"/>
        <end position="329"/>
    </location>
</feature>
<keyword evidence="4" id="KW-1185">Reference proteome</keyword>
<organism evidence="3 4">
    <name type="scientific">Pelotalea chapellei</name>
    <dbReference type="NCBI Taxonomy" id="44671"/>
    <lineage>
        <taxon>Bacteria</taxon>
        <taxon>Pseudomonadati</taxon>
        <taxon>Thermodesulfobacteriota</taxon>
        <taxon>Desulfuromonadia</taxon>
        <taxon>Geobacterales</taxon>
        <taxon>Geobacteraceae</taxon>
        <taxon>Pelotalea</taxon>
    </lineage>
</organism>
<dbReference type="SMART" id="SM00722">
    <property type="entry name" value="CASH"/>
    <property type="match status" value="1"/>
</dbReference>
<accession>A0ABS5UA48</accession>
<dbReference type="InterPro" id="IPR007742">
    <property type="entry name" value="NosD_dom"/>
</dbReference>
<keyword evidence="1" id="KW-0732">Signal</keyword>